<keyword evidence="3" id="KW-1185">Reference proteome</keyword>
<evidence type="ECO:0000313" key="2">
    <source>
        <dbReference type="EMBL" id="SFI37144.1"/>
    </source>
</evidence>
<gene>
    <name evidence="2" type="ORF">SAMN05216258_10685</name>
</gene>
<dbReference type="Pfam" id="PF05656">
    <property type="entry name" value="DUF805"/>
    <property type="match status" value="1"/>
</dbReference>
<feature type="transmembrane region" description="Helical" evidence="1">
    <location>
        <begin position="26"/>
        <end position="52"/>
    </location>
</feature>
<feature type="transmembrane region" description="Helical" evidence="1">
    <location>
        <begin position="93"/>
        <end position="112"/>
    </location>
</feature>
<evidence type="ECO:0000256" key="1">
    <source>
        <dbReference type="SAM" id="Phobius"/>
    </source>
</evidence>
<dbReference type="EMBL" id="FOQH01000006">
    <property type="protein sequence ID" value="SFI37144.1"/>
    <property type="molecule type" value="Genomic_DNA"/>
</dbReference>
<organism evidence="2 3">
    <name type="scientific">Albimonas pacifica</name>
    <dbReference type="NCBI Taxonomy" id="1114924"/>
    <lineage>
        <taxon>Bacteria</taxon>
        <taxon>Pseudomonadati</taxon>
        <taxon>Pseudomonadota</taxon>
        <taxon>Alphaproteobacteria</taxon>
        <taxon>Rhodobacterales</taxon>
        <taxon>Paracoccaceae</taxon>
        <taxon>Albimonas</taxon>
    </lineage>
</organism>
<dbReference type="Proteomes" id="UP000199377">
    <property type="component" value="Unassembled WGS sequence"/>
</dbReference>
<dbReference type="RefSeq" id="WP_177236262.1">
    <property type="nucleotide sequence ID" value="NZ_FOQH01000006.1"/>
</dbReference>
<accession>A0A1I3HN46</accession>
<dbReference type="InterPro" id="IPR008523">
    <property type="entry name" value="DUF805"/>
</dbReference>
<dbReference type="AlphaFoldDB" id="A0A1I3HN46"/>
<dbReference type="PANTHER" id="PTHR34980:SF2">
    <property type="entry name" value="INNER MEMBRANE PROTEIN YHAH-RELATED"/>
    <property type="match status" value="1"/>
</dbReference>
<dbReference type="STRING" id="1114924.SAMN05216258_10685"/>
<proteinExistence type="predicted"/>
<name>A0A1I3HN46_9RHOB</name>
<sequence length="133" mass="14876">MKFSYAISNVFSNFAEFRGRAGRHEYWWWCLFVALALVAMVLVDNIVSAPLLGFEMFSMRAGHPLSALTVALLALPTLAVSSRRLHDVGKPGWLLLAGFVPVLGNLYLLWLLTRPTSTRDNRYGSSVFGLQRT</sequence>
<keyword evidence="1" id="KW-1133">Transmembrane helix</keyword>
<dbReference type="GO" id="GO:0005886">
    <property type="term" value="C:plasma membrane"/>
    <property type="evidence" value="ECO:0007669"/>
    <property type="project" value="TreeGrafter"/>
</dbReference>
<keyword evidence="1" id="KW-0472">Membrane</keyword>
<evidence type="ECO:0000313" key="3">
    <source>
        <dbReference type="Proteomes" id="UP000199377"/>
    </source>
</evidence>
<reference evidence="2 3" key="1">
    <citation type="submission" date="2016-10" db="EMBL/GenBank/DDBJ databases">
        <authorList>
            <person name="de Groot N.N."/>
        </authorList>
    </citation>
    <scope>NUCLEOTIDE SEQUENCE [LARGE SCALE GENOMIC DNA]</scope>
    <source>
        <strain evidence="2 3">CGMCC 1.11030</strain>
    </source>
</reference>
<protein>
    <submittedName>
        <fullName evidence="2">Uncharacterized membrane protein YhaH, DUF805 family</fullName>
    </submittedName>
</protein>
<dbReference type="PANTHER" id="PTHR34980">
    <property type="entry name" value="INNER MEMBRANE PROTEIN-RELATED-RELATED"/>
    <property type="match status" value="1"/>
</dbReference>
<keyword evidence="1" id="KW-0812">Transmembrane</keyword>